<dbReference type="PANTHER" id="PTHR31111:SF136">
    <property type="entry name" value="F-BOX ASSOCIATED DOMAIN-CONTAINING PROTEIN"/>
    <property type="match status" value="1"/>
</dbReference>
<organism evidence="2 3">
    <name type="scientific">Trifolium subterraneum</name>
    <name type="common">Subterranean clover</name>
    <dbReference type="NCBI Taxonomy" id="3900"/>
    <lineage>
        <taxon>Eukaryota</taxon>
        <taxon>Viridiplantae</taxon>
        <taxon>Streptophyta</taxon>
        <taxon>Embryophyta</taxon>
        <taxon>Tracheophyta</taxon>
        <taxon>Spermatophyta</taxon>
        <taxon>Magnoliopsida</taxon>
        <taxon>eudicotyledons</taxon>
        <taxon>Gunneridae</taxon>
        <taxon>Pentapetalae</taxon>
        <taxon>rosids</taxon>
        <taxon>fabids</taxon>
        <taxon>Fabales</taxon>
        <taxon>Fabaceae</taxon>
        <taxon>Papilionoideae</taxon>
        <taxon>50 kb inversion clade</taxon>
        <taxon>NPAAA clade</taxon>
        <taxon>Hologalegina</taxon>
        <taxon>IRL clade</taxon>
        <taxon>Trifolieae</taxon>
        <taxon>Trifolium</taxon>
    </lineage>
</organism>
<sequence>MKFLPPGEAESLKSSFPYEYEANVHVSVRCYLHGFGYDHVINDYMVIRYVDVYVVDSLGEYVEDLEEILSLGGKINKTFDPLWEIHSLRSNSWRKLHVDMPYSTLCRDGTQVYVDGVCHWLCESYSTVDIESCLVSFYLSNEAFLITPLPSDVNYCSDVNAPWTKLAVLNGFIALISYHKETTSFHISILSEFGTKETWNKFLIVGPLSCVEHPIGVGSKGEIVFIRNDEELVWLDLSTQMIAELGHKGANCYSRIIIYKHSILPIEGITAFMETGAEMVGALNDRNNGLLRIEVWLYYATTELRLLRIVMSQLTSQG</sequence>
<dbReference type="InterPro" id="IPR017451">
    <property type="entry name" value="F-box-assoc_interact_dom"/>
</dbReference>
<dbReference type="Proteomes" id="UP000242715">
    <property type="component" value="Unassembled WGS sequence"/>
</dbReference>
<protein>
    <recommendedName>
        <fullName evidence="1">F-box associated beta-propeller type 1 domain-containing protein</fullName>
    </recommendedName>
</protein>
<dbReference type="InterPro" id="IPR006527">
    <property type="entry name" value="F-box-assoc_dom_typ1"/>
</dbReference>
<dbReference type="OrthoDB" id="1555129at2759"/>
<dbReference type="EMBL" id="DF974005">
    <property type="protein sequence ID" value="GAU43966.1"/>
    <property type="molecule type" value="Genomic_DNA"/>
</dbReference>
<gene>
    <name evidence="2" type="ORF">TSUD_283930</name>
</gene>
<evidence type="ECO:0000259" key="1">
    <source>
        <dbReference type="Pfam" id="PF07734"/>
    </source>
</evidence>
<feature type="domain" description="F-box associated beta-propeller type 1" evidence="1">
    <location>
        <begin position="78"/>
        <end position="236"/>
    </location>
</feature>
<dbReference type="PANTHER" id="PTHR31111">
    <property type="entry name" value="BNAA05G37150D PROTEIN-RELATED"/>
    <property type="match status" value="1"/>
</dbReference>
<evidence type="ECO:0000313" key="2">
    <source>
        <dbReference type="EMBL" id="GAU43966.1"/>
    </source>
</evidence>
<accession>A0A2Z6NJN2</accession>
<dbReference type="Pfam" id="PF07734">
    <property type="entry name" value="FBA_1"/>
    <property type="match status" value="1"/>
</dbReference>
<reference evidence="3" key="1">
    <citation type="journal article" date="2017" name="Front. Plant Sci.">
        <title>Climate Clever Clovers: New Paradigm to Reduce the Environmental Footprint of Ruminants by Breeding Low Methanogenic Forages Utilizing Haplotype Variation.</title>
        <authorList>
            <person name="Kaur P."/>
            <person name="Appels R."/>
            <person name="Bayer P.E."/>
            <person name="Keeble-Gagnere G."/>
            <person name="Wang J."/>
            <person name="Hirakawa H."/>
            <person name="Shirasawa K."/>
            <person name="Vercoe P."/>
            <person name="Stefanova K."/>
            <person name="Durmic Z."/>
            <person name="Nichols P."/>
            <person name="Revell C."/>
            <person name="Isobe S.N."/>
            <person name="Edwards D."/>
            <person name="Erskine W."/>
        </authorList>
    </citation>
    <scope>NUCLEOTIDE SEQUENCE [LARGE SCALE GENOMIC DNA]</scope>
    <source>
        <strain evidence="3">cv. Daliak</strain>
    </source>
</reference>
<keyword evidence="3" id="KW-1185">Reference proteome</keyword>
<evidence type="ECO:0000313" key="3">
    <source>
        <dbReference type="Proteomes" id="UP000242715"/>
    </source>
</evidence>
<name>A0A2Z6NJN2_TRISU</name>
<dbReference type="NCBIfam" id="TIGR01640">
    <property type="entry name" value="F_box_assoc_1"/>
    <property type="match status" value="1"/>
</dbReference>
<proteinExistence type="predicted"/>
<dbReference type="AlphaFoldDB" id="A0A2Z6NJN2"/>